<evidence type="ECO:0000313" key="2">
    <source>
        <dbReference type="Proteomes" id="UP000016660"/>
    </source>
</evidence>
<evidence type="ECO:0000313" key="1">
    <source>
        <dbReference type="EMBL" id="ERJ70940.1"/>
    </source>
</evidence>
<sequence>MSVQQIVRTRNRSLGLSYEPNVVKTNCLLITLKNKRTSKHQIDK</sequence>
<organism evidence="1 2">
    <name type="scientific">Prevotella disiens JCM 6334 = ATCC 29426</name>
    <dbReference type="NCBI Taxonomy" id="1235811"/>
    <lineage>
        <taxon>Bacteria</taxon>
        <taxon>Pseudomonadati</taxon>
        <taxon>Bacteroidota</taxon>
        <taxon>Bacteroidia</taxon>
        <taxon>Bacteroidales</taxon>
        <taxon>Prevotellaceae</taxon>
        <taxon>Prevotella</taxon>
    </lineage>
</organism>
<protein>
    <submittedName>
        <fullName evidence="1">Uncharacterized protein</fullName>
    </submittedName>
</protein>
<gene>
    <name evidence="1" type="ORF">HMPREF0653_02683</name>
</gene>
<accession>A0ABP2Y3P9</accession>
<name>A0ABP2Y3P9_9BACT</name>
<dbReference type="Proteomes" id="UP000016660">
    <property type="component" value="Unassembled WGS sequence"/>
</dbReference>
<proteinExistence type="predicted"/>
<reference evidence="1 2" key="1">
    <citation type="submission" date="2013-06" db="EMBL/GenBank/DDBJ databases">
        <authorList>
            <person name="Weinstock G."/>
            <person name="Sodergren E."/>
            <person name="Lobos E.A."/>
            <person name="Fulton L."/>
            <person name="Fulton R."/>
            <person name="Courtney L."/>
            <person name="Fronick C."/>
            <person name="O'Laughlin M."/>
            <person name="Godfrey J."/>
            <person name="Wilson R.M."/>
            <person name="Miner T."/>
            <person name="Farmer C."/>
            <person name="Delehaunty K."/>
            <person name="Cordes M."/>
            <person name="Minx P."/>
            <person name="Tomlinson C."/>
            <person name="Chen J."/>
            <person name="Wollam A."/>
            <person name="Pepin K.H."/>
            <person name="Bhonagiri V."/>
            <person name="Zhang X."/>
            <person name="Warren W."/>
            <person name="Mitreva M."/>
            <person name="Mardis E.R."/>
            <person name="Wilson R.K."/>
        </authorList>
    </citation>
    <scope>NUCLEOTIDE SEQUENCE [LARGE SCALE GENOMIC DNA]</scope>
    <source>
        <strain evidence="1 2">ATCC 29426</strain>
    </source>
</reference>
<comment type="caution">
    <text evidence="1">The sequence shown here is derived from an EMBL/GenBank/DDBJ whole genome shotgun (WGS) entry which is preliminary data.</text>
</comment>
<dbReference type="EMBL" id="AWUY01000319">
    <property type="protein sequence ID" value="ERJ70940.1"/>
    <property type="molecule type" value="Genomic_DNA"/>
</dbReference>
<keyword evidence="2" id="KW-1185">Reference proteome</keyword>